<proteinExistence type="predicted"/>
<evidence type="ECO:0000313" key="5">
    <source>
        <dbReference type="Proteomes" id="UP000774617"/>
    </source>
</evidence>
<dbReference type="Pfam" id="PF05368">
    <property type="entry name" value="NmrA"/>
    <property type="match status" value="1"/>
</dbReference>
<organism evidence="4 5">
    <name type="scientific">Macrophomina phaseolina</name>
    <dbReference type="NCBI Taxonomy" id="35725"/>
    <lineage>
        <taxon>Eukaryota</taxon>
        <taxon>Fungi</taxon>
        <taxon>Dikarya</taxon>
        <taxon>Ascomycota</taxon>
        <taxon>Pezizomycotina</taxon>
        <taxon>Dothideomycetes</taxon>
        <taxon>Dothideomycetes incertae sedis</taxon>
        <taxon>Botryosphaeriales</taxon>
        <taxon>Botryosphaeriaceae</taxon>
        <taxon>Macrophomina</taxon>
    </lineage>
</organism>
<evidence type="ECO:0000256" key="1">
    <source>
        <dbReference type="ARBA" id="ARBA00022857"/>
    </source>
</evidence>
<dbReference type="InterPro" id="IPR008030">
    <property type="entry name" value="NmrA-like"/>
</dbReference>
<gene>
    <name evidence="4" type="ORF">B0J12DRAFT_640823</name>
</gene>
<dbReference type="InterPro" id="IPR051609">
    <property type="entry name" value="NmrA/Isoflavone_reductase-like"/>
</dbReference>
<dbReference type="InterPro" id="IPR036291">
    <property type="entry name" value="NAD(P)-bd_dom_sf"/>
</dbReference>
<evidence type="ECO:0000259" key="3">
    <source>
        <dbReference type="Pfam" id="PF05368"/>
    </source>
</evidence>
<dbReference type="SUPFAM" id="SSF51735">
    <property type="entry name" value="NAD(P)-binding Rossmann-fold domains"/>
    <property type="match status" value="1"/>
</dbReference>
<dbReference type="EMBL" id="JAGTJR010000001">
    <property type="protein sequence ID" value="KAH7065560.1"/>
    <property type="molecule type" value="Genomic_DNA"/>
</dbReference>
<dbReference type="PANTHER" id="PTHR47706:SF9">
    <property type="entry name" value="NMRA-LIKE DOMAIN-CONTAINING PROTEIN-RELATED"/>
    <property type="match status" value="1"/>
</dbReference>
<name>A0ABQ8GZ23_9PEZI</name>
<keyword evidence="1" id="KW-0521">NADP</keyword>
<evidence type="ECO:0000256" key="2">
    <source>
        <dbReference type="ARBA" id="ARBA00023002"/>
    </source>
</evidence>
<protein>
    <submittedName>
        <fullName evidence="4">NmrA-like family protein</fullName>
    </submittedName>
</protein>
<reference evidence="4 5" key="1">
    <citation type="journal article" date="2021" name="Nat. Commun.">
        <title>Genetic determinants of endophytism in the Arabidopsis root mycobiome.</title>
        <authorList>
            <person name="Mesny F."/>
            <person name="Miyauchi S."/>
            <person name="Thiergart T."/>
            <person name="Pickel B."/>
            <person name="Atanasova L."/>
            <person name="Karlsson M."/>
            <person name="Huettel B."/>
            <person name="Barry K.W."/>
            <person name="Haridas S."/>
            <person name="Chen C."/>
            <person name="Bauer D."/>
            <person name="Andreopoulos W."/>
            <person name="Pangilinan J."/>
            <person name="LaButti K."/>
            <person name="Riley R."/>
            <person name="Lipzen A."/>
            <person name="Clum A."/>
            <person name="Drula E."/>
            <person name="Henrissat B."/>
            <person name="Kohler A."/>
            <person name="Grigoriev I.V."/>
            <person name="Martin F.M."/>
            <person name="Hacquard S."/>
        </authorList>
    </citation>
    <scope>NUCLEOTIDE SEQUENCE [LARGE SCALE GENOMIC DNA]</scope>
    <source>
        <strain evidence="4 5">MPI-SDFR-AT-0080</strain>
    </source>
</reference>
<feature type="domain" description="NmrA-like" evidence="3">
    <location>
        <begin position="2"/>
        <end position="240"/>
    </location>
</feature>
<keyword evidence="2" id="KW-0560">Oxidoreductase</keyword>
<keyword evidence="5" id="KW-1185">Reference proteome</keyword>
<comment type="caution">
    <text evidence="4">The sequence shown here is derived from an EMBL/GenBank/DDBJ whole genome shotgun (WGS) entry which is preliminary data.</text>
</comment>
<sequence>MLVLIAGITGMVGKPCAEAALARGHAVRGLGRSPDKLGQDLLTRLEGFEKSTGIYDLAALERAVAGVDAVICAYGFDPELVVEGQLLLLRAAERAGVKIFHAASWNYDWSRGYLGQHESYDPYIVFAAHVRVSSNIKPIYMFTGAIADFIFYDERDKIWNKETKTFHYFGDKTQALRYTTADDIAAYTSEAIQAPGAENGGYVRVQSFAVSPADVVAAYEAAHGRKAHAQCVGSIEDAERMLAKARATTSPVAHDEYIGLSYAVHMARGSWEYEPSDGARFPTVKPTDLKSWLLAHPDL</sequence>
<accession>A0ABQ8GZ23</accession>
<dbReference type="Gene3D" id="3.40.50.720">
    <property type="entry name" value="NAD(P)-binding Rossmann-like Domain"/>
    <property type="match status" value="1"/>
</dbReference>
<dbReference type="PANTHER" id="PTHR47706">
    <property type="entry name" value="NMRA-LIKE FAMILY PROTEIN"/>
    <property type="match status" value="1"/>
</dbReference>
<evidence type="ECO:0000313" key="4">
    <source>
        <dbReference type="EMBL" id="KAH7065560.1"/>
    </source>
</evidence>
<dbReference type="Proteomes" id="UP000774617">
    <property type="component" value="Unassembled WGS sequence"/>
</dbReference>